<reference evidence="1" key="1">
    <citation type="submission" date="2013-05" db="EMBL/GenBank/DDBJ databases">
        <authorList>
            <person name="Yim A.K.Y."/>
            <person name="Chan T.F."/>
            <person name="Ji K.M."/>
            <person name="Liu X.Y."/>
            <person name="Zhou J.W."/>
            <person name="Li R.Q."/>
            <person name="Yang K.Y."/>
            <person name="Li J."/>
            <person name="Li M."/>
            <person name="Law P.T.W."/>
            <person name="Wu Y.L."/>
            <person name="Cai Z.L."/>
            <person name="Qin H."/>
            <person name="Bao Y."/>
            <person name="Leung R.K.K."/>
            <person name="Ng P.K.S."/>
            <person name="Zou J."/>
            <person name="Zhong X.J."/>
            <person name="Ran P.X."/>
            <person name="Zhong N.S."/>
            <person name="Liu Z.G."/>
            <person name="Tsui S.K.W."/>
        </authorList>
    </citation>
    <scope>NUCLEOTIDE SEQUENCE</scope>
    <source>
        <strain evidence="1">Derf</strain>
        <tissue evidence="1">Whole organism</tissue>
    </source>
</reference>
<gene>
    <name evidence="1" type="ORF">DERF_012121</name>
</gene>
<comment type="caution">
    <text evidence="1">The sequence shown here is derived from an EMBL/GenBank/DDBJ whole genome shotgun (WGS) entry which is preliminary data.</text>
</comment>
<protein>
    <submittedName>
        <fullName evidence="1">Uncharacterized protein</fullName>
    </submittedName>
</protein>
<evidence type="ECO:0000313" key="2">
    <source>
        <dbReference type="Proteomes" id="UP000790347"/>
    </source>
</evidence>
<name>A0A922HRB9_DERFA</name>
<dbReference type="AlphaFoldDB" id="A0A922HRB9"/>
<evidence type="ECO:0000313" key="1">
    <source>
        <dbReference type="EMBL" id="KAH9501263.1"/>
    </source>
</evidence>
<organism evidence="1 2">
    <name type="scientific">Dermatophagoides farinae</name>
    <name type="common">American house dust mite</name>
    <dbReference type="NCBI Taxonomy" id="6954"/>
    <lineage>
        <taxon>Eukaryota</taxon>
        <taxon>Metazoa</taxon>
        <taxon>Ecdysozoa</taxon>
        <taxon>Arthropoda</taxon>
        <taxon>Chelicerata</taxon>
        <taxon>Arachnida</taxon>
        <taxon>Acari</taxon>
        <taxon>Acariformes</taxon>
        <taxon>Sarcoptiformes</taxon>
        <taxon>Astigmata</taxon>
        <taxon>Psoroptidia</taxon>
        <taxon>Analgoidea</taxon>
        <taxon>Pyroglyphidae</taxon>
        <taxon>Dermatophagoidinae</taxon>
        <taxon>Dermatophagoides</taxon>
    </lineage>
</organism>
<proteinExistence type="predicted"/>
<accession>A0A922HRB9</accession>
<reference evidence="1" key="2">
    <citation type="journal article" date="2022" name="Res Sq">
        <title>Comparative Genomics Reveals Insights into the Divergent Evolution of Astigmatic Mites and Household Pest Adaptations.</title>
        <authorList>
            <person name="Xiong Q."/>
            <person name="Wan A.T.-Y."/>
            <person name="Liu X.-Y."/>
            <person name="Fung C.S.-H."/>
            <person name="Xiao X."/>
            <person name="Malainual N."/>
            <person name="Hou J."/>
            <person name="Wang L."/>
            <person name="Wang M."/>
            <person name="Yang K."/>
            <person name="Cui Y."/>
            <person name="Leung E."/>
            <person name="Nong W."/>
            <person name="Shin S.-K."/>
            <person name="Au S."/>
            <person name="Jeong K.Y."/>
            <person name="Chew F.T."/>
            <person name="Hui J."/>
            <person name="Leung T.F."/>
            <person name="Tungtrongchitr A."/>
            <person name="Zhong N."/>
            <person name="Liu Z."/>
            <person name="Tsui S."/>
        </authorList>
    </citation>
    <scope>NUCLEOTIDE SEQUENCE</scope>
    <source>
        <strain evidence="1">Derf</strain>
        <tissue evidence="1">Whole organism</tissue>
    </source>
</reference>
<sequence>MINIVAADDNANIADIVYGHTRLLATKRSSKPLNGFNKNGSAINGPIQCGTRNVVNALSIRNMTNNI</sequence>
<dbReference type="EMBL" id="ASGP02000006">
    <property type="protein sequence ID" value="KAH9501263.1"/>
    <property type="molecule type" value="Genomic_DNA"/>
</dbReference>
<dbReference type="Proteomes" id="UP000790347">
    <property type="component" value="Unassembled WGS sequence"/>
</dbReference>
<keyword evidence="2" id="KW-1185">Reference proteome</keyword>